<feature type="region of interest" description="Disordered" evidence="1">
    <location>
        <begin position="1"/>
        <end position="23"/>
    </location>
</feature>
<gene>
    <name evidence="2" type="primary">Vigan.06G060500</name>
    <name evidence="2" type="ORF">VIGAN_06060500</name>
</gene>
<evidence type="ECO:0000256" key="1">
    <source>
        <dbReference type="SAM" id="MobiDB-lite"/>
    </source>
</evidence>
<reference evidence="2 3" key="1">
    <citation type="journal article" date="2015" name="Sci. Rep.">
        <title>The power of single molecule real-time sequencing technology in the de novo assembly of a eukaryotic genome.</title>
        <authorList>
            <person name="Sakai H."/>
            <person name="Naito K."/>
            <person name="Ogiso-Tanaka E."/>
            <person name="Takahashi Y."/>
            <person name="Iseki K."/>
            <person name="Muto C."/>
            <person name="Satou K."/>
            <person name="Teruya K."/>
            <person name="Shiroma A."/>
            <person name="Shimoji M."/>
            <person name="Hirano T."/>
            <person name="Itoh T."/>
            <person name="Kaga A."/>
            <person name="Tomooka N."/>
        </authorList>
    </citation>
    <scope>NUCLEOTIDE SEQUENCE [LARGE SCALE GENOMIC DNA]</scope>
    <source>
        <strain evidence="3">cv. Shumari</strain>
    </source>
</reference>
<protein>
    <submittedName>
        <fullName evidence="2">Uncharacterized protein</fullName>
    </submittedName>
</protein>
<dbReference type="Proteomes" id="UP000291084">
    <property type="component" value="Chromosome 6"/>
</dbReference>
<accession>A0A0S3S9X7</accession>
<sequence>CHVHEKRVQQLVQRSKGRSTFSCHREEDLHPAANLFQQEEELTASTVQKSKEVHSIQQWCSSFQGQPPQLKADGSIQLPP</sequence>
<proteinExistence type="predicted"/>
<dbReference type="AlphaFoldDB" id="A0A0S3S9X7"/>
<name>A0A0S3S9X7_PHAAN</name>
<evidence type="ECO:0000313" key="2">
    <source>
        <dbReference type="EMBL" id="BAT89611.1"/>
    </source>
</evidence>
<keyword evidence="3" id="KW-1185">Reference proteome</keyword>
<organism evidence="2 3">
    <name type="scientific">Vigna angularis var. angularis</name>
    <dbReference type="NCBI Taxonomy" id="157739"/>
    <lineage>
        <taxon>Eukaryota</taxon>
        <taxon>Viridiplantae</taxon>
        <taxon>Streptophyta</taxon>
        <taxon>Embryophyta</taxon>
        <taxon>Tracheophyta</taxon>
        <taxon>Spermatophyta</taxon>
        <taxon>Magnoliopsida</taxon>
        <taxon>eudicotyledons</taxon>
        <taxon>Gunneridae</taxon>
        <taxon>Pentapetalae</taxon>
        <taxon>rosids</taxon>
        <taxon>fabids</taxon>
        <taxon>Fabales</taxon>
        <taxon>Fabaceae</taxon>
        <taxon>Papilionoideae</taxon>
        <taxon>50 kb inversion clade</taxon>
        <taxon>NPAAA clade</taxon>
        <taxon>indigoferoid/millettioid clade</taxon>
        <taxon>Phaseoleae</taxon>
        <taxon>Vigna</taxon>
    </lineage>
</organism>
<evidence type="ECO:0000313" key="3">
    <source>
        <dbReference type="Proteomes" id="UP000291084"/>
    </source>
</evidence>
<dbReference type="EMBL" id="AP015039">
    <property type="protein sequence ID" value="BAT89611.1"/>
    <property type="molecule type" value="Genomic_DNA"/>
</dbReference>
<feature type="compositionally biased region" description="Polar residues" evidence="1">
    <location>
        <begin position="10"/>
        <end position="22"/>
    </location>
</feature>
<feature type="non-terminal residue" evidence="2">
    <location>
        <position position="1"/>
    </location>
</feature>